<evidence type="ECO:0000256" key="9">
    <source>
        <dbReference type="ARBA" id="ARBA00034078"/>
    </source>
</evidence>
<keyword evidence="13" id="KW-1185">Reference proteome</keyword>
<dbReference type="PANTHER" id="PTHR13680:SF5">
    <property type="entry name" value="CDGSH IRON-SULFUR DOMAIN-CONTAINING PROTEIN 1"/>
    <property type="match status" value="1"/>
</dbReference>
<dbReference type="GO" id="GO:0010506">
    <property type="term" value="P:regulation of autophagy"/>
    <property type="evidence" value="ECO:0007669"/>
    <property type="project" value="InterPro"/>
</dbReference>
<dbReference type="InterPro" id="IPR019610">
    <property type="entry name" value="FeS-contain_mitoNEET_N"/>
</dbReference>
<dbReference type="PANTHER" id="PTHR13680">
    <property type="entry name" value="CDGSH IRON-SULFUR DOMAIN-CONTAINING PROTEIN 1"/>
    <property type="match status" value="1"/>
</dbReference>
<dbReference type="AlphaFoldDB" id="A0A913XDZ0"/>
<keyword evidence="6" id="KW-0408">Iron</keyword>
<reference evidence="12" key="1">
    <citation type="submission" date="2022-11" db="UniProtKB">
        <authorList>
            <consortium name="EnsemblMetazoa"/>
        </authorList>
    </citation>
    <scope>IDENTIFICATION</scope>
</reference>
<dbReference type="Pfam" id="PF09360">
    <property type="entry name" value="zf-CDGSH"/>
    <property type="match status" value="1"/>
</dbReference>
<dbReference type="GO" id="GO:0046872">
    <property type="term" value="F:metal ion binding"/>
    <property type="evidence" value="ECO:0007669"/>
    <property type="project" value="UniProtKB-KW"/>
</dbReference>
<evidence type="ECO:0000256" key="1">
    <source>
        <dbReference type="ARBA" id="ARBA00004167"/>
    </source>
</evidence>
<dbReference type="Proteomes" id="UP000887567">
    <property type="component" value="Unplaced"/>
</dbReference>
<keyword evidence="8 10" id="KW-0472">Membrane</keyword>
<accession>A0A913XDZ0</accession>
<feature type="domain" description="Iron-binding zinc finger CDGSH type" evidence="11">
    <location>
        <begin position="51"/>
        <end position="89"/>
    </location>
</feature>
<evidence type="ECO:0000259" key="11">
    <source>
        <dbReference type="SMART" id="SM00704"/>
    </source>
</evidence>
<evidence type="ECO:0000256" key="8">
    <source>
        <dbReference type="ARBA" id="ARBA00023136"/>
    </source>
</evidence>
<dbReference type="OrthoDB" id="449252at2759"/>
<dbReference type="OMA" id="HYLNRRS"/>
<keyword evidence="7" id="KW-0411">Iron-sulfur</keyword>
<dbReference type="InterPro" id="IPR045131">
    <property type="entry name" value="CISD1/2"/>
</dbReference>
<evidence type="ECO:0000256" key="3">
    <source>
        <dbReference type="ARBA" id="ARBA00022714"/>
    </source>
</evidence>
<evidence type="ECO:0000313" key="12">
    <source>
        <dbReference type="EnsemblMetazoa" id="XP_020903200.1"/>
    </source>
</evidence>
<name>A0A913XDZ0_EXADI</name>
<dbReference type="InterPro" id="IPR018967">
    <property type="entry name" value="FeS-contain_CDGSH-typ"/>
</dbReference>
<keyword evidence="3" id="KW-0001">2Fe-2S</keyword>
<comment type="subcellular location">
    <subcellularLocation>
        <location evidence="1">Membrane</location>
        <topology evidence="1">Single-pass membrane protein</topology>
    </subcellularLocation>
</comment>
<evidence type="ECO:0000256" key="4">
    <source>
        <dbReference type="ARBA" id="ARBA00022723"/>
    </source>
</evidence>
<protein>
    <recommendedName>
        <fullName evidence="11">Iron-binding zinc finger CDGSH type domain-containing protein</fullName>
    </recommendedName>
</protein>
<proteinExistence type="predicted"/>
<keyword evidence="2 10" id="KW-0812">Transmembrane</keyword>
<evidence type="ECO:0000256" key="10">
    <source>
        <dbReference type="SAM" id="Phobius"/>
    </source>
</evidence>
<feature type="transmembrane region" description="Helical" evidence="10">
    <location>
        <begin position="12"/>
        <end position="30"/>
    </location>
</feature>
<dbReference type="GO" id="GO:0005741">
    <property type="term" value="C:mitochondrial outer membrane"/>
    <property type="evidence" value="ECO:0007669"/>
    <property type="project" value="TreeGrafter"/>
</dbReference>
<evidence type="ECO:0000313" key="13">
    <source>
        <dbReference type="Proteomes" id="UP000887567"/>
    </source>
</evidence>
<evidence type="ECO:0000256" key="7">
    <source>
        <dbReference type="ARBA" id="ARBA00023014"/>
    </source>
</evidence>
<evidence type="ECO:0000256" key="5">
    <source>
        <dbReference type="ARBA" id="ARBA00022989"/>
    </source>
</evidence>
<organism evidence="12 13">
    <name type="scientific">Exaiptasia diaphana</name>
    <name type="common">Tropical sea anemone</name>
    <name type="synonym">Aiptasia pulchella</name>
    <dbReference type="NCBI Taxonomy" id="2652724"/>
    <lineage>
        <taxon>Eukaryota</taxon>
        <taxon>Metazoa</taxon>
        <taxon>Cnidaria</taxon>
        <taxon>Anthozoa</taxon>
        <taxon>Hexacorallia</taxon>
        <taxon>Actiniaria</taxon>
        <taxon>Aiptasiidae</taxon>
        <taxon>Exaiptasia</taxon>
    </lineage>
</organism>
<dbReference type="RefSeq" id="XP_020903200.1">
    <property type="nucleotide sequence ID" value="XM_021047541.2"/>
</dbReference>
<comment type="cofactor">
    <cofactor evidence="9">
        <name>[2Fe-2S] cluster</name>
        <dbReference type="ChEBI" id="CHEBI:190135"/>
    </cofactor>
</comment>
<dbReference type="Pfam" id="PF10660">
    <property type="entry name" value="MitoNEET_N"/>
    <property type="match status" value="1"/>
</dbReference>
<dbReference type="GeneID" id="110241664"/>
<sequence length="105" mass="11551">MDRVIKMSGDEWMKLVPVAVVSAFAAYLAFKTFSPQKKDIVNPSIQKDKDKVASAVDIEDLGEKGVFCRCWRSSKFPYCDGSHNSHNKATGDNVGPLIVNCKKAA</sequence>
<dbReference type="KEGG" id="epa:110241664"/>
<keyword evidence="4" id="KW-0479">Metal-binding</keyword>
<dbReference type="EnsemblMetazoa" id="XM_021047541.2">
    <property type="protein sequence ID" value="XP_020903200.1"/>
    <property type="gene ID" value="LOC110241664"/>
</dbReference>
<keyword evidence="5 10" id="KW-1133">Transmembrane helix</keyword>
<dbReference type="GO" id="GO:0051537">
    <property type="term" value="F:2 iron, 2 sulfur cluster binding"/>
    <property type="evidence" value="ECO:0007669"/>
    <property type="project" value="UniProtKB-KW"/>
</dbReference>
<evidence type="ECO:0000256" key="2">
    <source>
        <dbReference type="ARBA" id="ARBA00022692"/>
    </source>
</evidence>
<dbReference type="SMART" id="SM00704">
    <property type="entry name" value="ZnF_CDGSH"/>
    <property type="match status" value="1"/>
</dbReference>
<dbReference type="FunFam" id="3.40.5.90:FF:000001">
    <property type="entry name" value="CDGSH iron-sulfur domain-containing protein 1"/>
    <property type="match status" value="1"/>
</dbReference>
<evidence type="ECO:0000256" key="6">
    <source>
        <dbReference type="ARBA" id="ARBA00023004"/>
    </source>
</evidence>
<dbReference type="InterPro" id="IPR042216">
    <property type="entry name" value="MitoNEET_CISD"/>
</dbReference>
<dbReference type="Gene3D" id="3.40.5.90">
    <property type="entry name" value="CDGSH iron-sulfur domain, mitoNEET-type"/>
    <property type="match status" value="1"/>
</dbReference>